<reference evidence="2" key="2">
    <citation type="submission" date="2021-03" db="UniProtKB">
        <authorList>
            <consortium name="EnsemblPlants"/>
        </authorList>
    </citation>
    <scope>IDENTIFICATION</scope>
</reference>
<evidence type="ECO:0000256" key="1">
    <source>
        <dbReference type="SAM" id="MobiDB-lite"/>
    </source>
</evidence>
<name>A0A803LTI0_CHEQI</name>
<dbReference type="PANTHER" id="PTHR34461:SF4">
    <property type="entry name" value="OS01G0101800 PROTEIN"/>
    <property type="match status" value="1"/>
</dbReference>
<dbReference type="PANTHER" id="PTHR34461">
    <property type="entry name" value="EXPRESSED PROTEIN"/>
    <property type="match status" value="1"/>
</dbReference>
<feature type="region of interest" description="Disordered" evidence="1">
    <location>
        <begin position="170"/>
        <end position="247"/>
    </location>
</feature>
<accession>A0A803LTI0</accession>
<proteinExistence type="predicted"/>
<dbReference type="OMA" id="PEMELIT"/>
<dbReference type="AlphaFoldDB" id="A0A803LTI0"/>
<keyword evidence="3" id="KW-1185">Reference proteome</keyword>
<protein>
    <submittedName>
        <fullName evidence="2">Uncharacterized protein</fullName>
    </submittedName>
</protein>
<reference evidence="2" key="1">
    <citation type="journal article" date="2017" name="Nature">
        <title>The genome of Chenopodium quinoa.</title>
        <authorList>
            <person name="Jarvis D.E."/>
            <person name="Ho Y.S."/>
            <person name="Lightfoot D.J."/>
            <person name="Schmoeckel S.M."/>
            <person name="Li B."/>
            <person name="Borm T.J.A."/>
            <person name="Ohyanagi H."/>
            <person name="Mineta K."/>
            <person name="Michell C.T."/>
            <person name="Saber N."/>
            <person name="Kharbatia N.M."/>
            <person name="Rupper R.R."/>
            <person name="Sharp A.R."/>
            <person name="Dally N."/>
            <person name="Boughton B.A."/>
            <person name="Woo Y.H."/>
            <person name="Gao G."/>
            <person name="Schijlen E.G.W.M."/>
            <person name="Guo X."/>
            <person name="Momin A.A."/>
            <person name="Negrao S."/>
            <person name="Al-Babili S."/>
            <person name="Gehring C."/>
            <person name="Roessner U."/>
            <person name="Jung C."/>
            <person name="Murphy K."/>
            <person name="Arold S.T."/>
            <person name="Gojobori T."/>
            <person name="van der Linden C.G."/>
            <person name="van Loo E.N."/>
            <person name="Jellen E.N."/>
            <person name="Maughan P.J."/>
            <person name="Tester M."/>
        </authorList>
    </citation>
    <scope>NUCLEOTIDE SEQUENCE [LARGE SCALE GENOMIC DNA]</scope>
    <source>
        <strain evidence="2">cv. PI 614886</strain>
    </source>
</reference>
<evidence type="ECO:0000313" key="2">
    <source>
        <dbReference type="EnsemblPlants" id="AUR62018524-RA:cds"/>
    </source>
</evidence>
<dbReference type="Proteomes" id="UP000596660">
    <property type="component" value="Unplaced"/>
</dbReference>
<organism evidence="2 3">
    <name type="scientific">Chenopodium quinoa</name>
    <name type="common">Quinoa</name>
    <dbReference type="NCBI Taxonomy" id="63459"/>
    <lineage>
        <taxon>Eukaryota</taxon>
        <taxon>Viridiplantae</taxon>
        <taxon>Streptophyta</taxon>
        <taxon>Embryophyta</taxon>
        <taxon>Tracheophyta</taxon>
        <taxon>Spermatophyta</taxon>
        <taxon>Magnoliopsida</taxon>
        <taxon>eudicotyledons</taxon>
        <taxon>Gunneridae</taxon>
        <taxon>Pentapetalae</taxon>
        <taxon>Caryophyllales</taxon>
        <taxon>Chenopodiaceae</taxon>
        <taxon>Chenopodioideae</taxon>
        <taxon>Atripliceae</taxon>
        <taxon>Chenopodium</taxon>
    </lineage>
</organism>
<sequence length="632" mass="68893">SRSFPSSLTNPELPTNQRLLDCNVRDVGDEEGDSICHISIKDLRARRVFSKPVGVDSVGKIRDDKIGKIVNPNFDSEVIAGKLDDCDVKCDGNGKNPSLLVMGKCDSGIEIKGEGFNGENPNLVNSNGGNPNLSMLDKCVELKGEYLNGGNPNLLIEGIGAKNDCGARVSNDMSPNLSNKDLKGSNGEHCEEDVQTTPPDAVVLVRQSEDQSVMRGRRSDSRSPPKKISPSKGGFAEGKRSFPNSKRNLGLTPCSRLKVFKAPNSFSYKRLLPFLMDLSKDTPNAPKVNPSIKIEKIEDKPLIFSSQENDIDCPKLDEKPLAAAVSCESPEMNVDGKEEVLLNLKTNVSNPQQAAPCTPDSSIEKAQENPVFDLFQIETPVSDDPKNCGASLDSQVSNIGKSGDISPIDESDLAVTLHSPKRSAEPLGEEAFLNTPSRLSLSFEQECRTVHTESNSVGNPVNVLNNSSTLEAVVSPSGPSSGQANGILKRNPRGCRGICYCLNCASFRLNAEKAFEFSRNQWLDAEELAMDLMKELSNMRSILEKSINGPDANAVVPVDQVQEAYRRASHAEDTARSRLDQMSEDLHVHCRTKPLQRPGVNFSSSVQEKKDHRSLGGRTFARCRKVSMRILD</sequence>
<evidence type="ECO:0000313" key="3">
    <source>
        <dbReference type="Proteomes" id="UP000596660"/>
    </source>
</evidence>
<feature type="compositionally biased region" description="Basic and acidic residues" evidence="1">
    <location>
        <begin position="180"/>
        <end position="189"/>
    </location>
</feature>
<dbReference type="EnsemblPlants" id="AUR62018524-RA">
    <property type="protein sequence ID" value="AUR62018524-RA:cds"/>
    <property type="gene ID" value="AUR62018524"/>
</dbReference>
<dbReference type="Gramene" id="AUR62018524-RA">
    <property type="protein sequence ID" value="AUR62018524-RA:cds"/>
    <property type="gene ID" value="AUR62018524"/>
</dbReference>